<dbReference type="GO" id="GO:0005783">
    <property type="term" value="C:endoplasmic reticulum"/>
    <property type="evidence" value="ECO:0007669"/>
    <property type="project" value="TreeGrafter"/>
</dbReference>
<feature type="compositionally biased region" description="Low complexity" evidence="10">
    <location>
        <begin position="56"/>
        <end position="69"/>
    </location>
</feature>
<dbReference type="GO" id="GO:0004571">
    <property type="term" value="F:mannosyl-oligosaccharide 1,2-alpha-mannosidase activity"/>
    <property type="evidence" value="ECO:0007669"/>
    <property type="project" value="InterPro"/>
</dbReference>
<dbReference type="SUPFAM" id="SSF48225">
    <property type="entry name" value="Seven-hairpin glycosidases"/>
    <property type="match status" value="1"/>
</dbReference>
<comment type="pathway">
    <text evidence="2">Protein modification; protein glycosylation.</text>
</comment>
<feature type="signal peptide" evidence="11">
    <location>
        <begin position="1"/>
        <end position="27"/>
    </location>
</feature>
<dbReference type="GO" id="GO:0036503">
    <property type="term" value="P:ERAD pathway"/>
    <property type="evidence" value="ECO:0007669"/>
    <property type="project" value="UniProtKB-ARBA"/>
</dbReference>
<dbReference type="GO" id="GO:0016020">
    <property type="term" value="C:membrane"/>
    <property type="evidence" value="ECO:0007669"/>
    <property type="project" value="InterPro"/>
</dbReference>
<feature type="active site" evidence="6">
    <location>
        <position position="522"/>
    </location>
</feature>
<protein>
    <recommendedName>
        <fullName evidence="9">alpha-1,2-Mannosidase</fullName>
        <ecNumber evidence="9">3.2.1.-</ecNumber>
    </recommendedName>
</protein>
<feature type="disulfide bond" evidence="8">
    <location>
        <begin position="416"/>
        <end position="445"/>
    </location>
</feature>
<evidence type="ECO:0000313" key="12">
    <source>
        <dbReference type="EMBL" id="PGH27752.1"/>
    </source>
</evidence>
<reference evidence="12 13" key="1">
    <citation type="submission" date="2017-10" db="EMBL/GenBank/DDBJ databases">
        <title>Comparative genomics in systemic dimorphic fungi from Ajellomycetaceae.</title>
        <authorList>
            <person name="Munoz J.F."/>
            <person name="Mcewen J.G."/>
            <person name="Clay O.K."/>
            <person name="Cuomo C.A."/>
        </authorList>
    </citation>
    <scope>NUCLEOTIDE SEQUENCE [LARGE SCALE GENOMIC DNA]</scope>
    <source>
        <strain evidence="12 13">UAMH7299</strain>
    </source>
</reference>
<evidence type="ECO:0000256" key="5">
    <source>
        <dbReference type="ARBA" id="ARBA00023157"/>
    </source>
</evidence>
<accession>A0A2B7Z3W9</accession>
<feature type="active site" evidence="6">
    <location>
        <position position="341"/>
    </location>
</feature>
<dbReference type="UniPathway" id="UPA00378"/>
<dbReference type="InterPro" id="IPR050749">
    <property type="entry name" value="Glycosyl_Hydrolase_47"/>
</dbReference>
<dbReference type="PANTHER" id="PTHR11742">
    <property type="entry name" value="MANNOSYL-OLIGOSACCHARIDE ALPHA-1,2-MANNOSIDASE-RELATED"/>
    <property type="match status" value="1"/>
</dbReference>
<comment type="similarity">
    <text evidence="3 9">Belongs to the glycosyl hydrolase 47 family.</text>
</comment>
<keyword evidence="4 9" id="KW-0378">Hydrolase</keyword>
<evidence type="ECO:0000256" key="3">
    <source>
        <dbReference type="ARBA" id="ARBA00007658"/>
    </source>
</evidence>
<feature type="active site" description="Proton donor" evidence="6">
    <location>
        <position position="459"/>
    </location>
</feature>
<keyword evidence="7" id="KW-0479">Metal-binding</keyword>
<dbReference type="EMBL" id="PDNA01000004">
    <property type="protein sequence ID" value="PGH27752.1"/>
    <property type="molecule type" value="Genomic_DNA"/>
</dbReference>
<feature type="region of interest" description="Disordered" evidence="10">
    <location>
        <begin position="43"/>
        <end position="76"/>
    </location>
</feature>
<keyword evidence="5 8" id="KW-1015">Disulfide bond</keyword>
<comment type="cofactor">
    <cofactor evidence="1 7">
        <name>Ca(2+)</name>
        <dbReference type="ChEBI" id="CHEBI:29108"/>
    </cofactor>
</comment>
<comment type="caution">
    <text evidence="12">The sequence shown here is derived from an EMBL/GenBank/DDBJ whole genome shotgun (WGS) entry which is preliminary data.</text>
</comment>
<proteinExistence type="inferred from homology"/>
<keyword evidence="7" id="KW-0106">Calcium</keyword>
<dbReference type="STRING" id="1447883.A0A2B7Z3W9"/>
<dbReference type="PRINTS" id="PR00747">
    <property type="entry name" value="GLYHDRLASE47"/>
</dbReference>
<evidence type="ECO:0000256" key="1">
    <source>
        <dbReference type="ARBA" id="ARBA00001913"/>
    </source>
</evidence>
<dbReference type="Pfam" id="PF01532">
    <property type="entry name" value="Glyco_hydro_47"/>
    <property type="match status" value="1"/>
</dbReference>
<evidence type="ECO:0000256" key="10">
    <source>
        <dbReference type="SAM" id="MobiDB-lite"/>
    </source>
</evidence>
<organism evidence="12 13">
    <name type="scientific">Polytolypa hystricis (strain UAMH7299)</name>
    <dbReference type="NCBI Taxonomy" id="1447883"/>
    <lineage>
        <taxon>Eukaryota</taxon>
        <taxon>Fungi</taxon>
        <taxon>Dikarya</taxon>
        <taxon>Ascomycota</taxon>
        <taxon>Pezizomycotina</taxon>
        <taxon>Eurotiomycetes</taxon>
        <taxon>Eurotiomycetidae</taxon>
        <taxon>Onygenales</taxon>
        <taxon>Onygenales incertae sedis</taxon>
        <taxon>Polytolypa</taxon>
    </lineage>
</organism>
<dbReference type="InterPro" id="IPR036026">
    <property type="entry name" value="Seven-hairpin_glycosidases"/>
</dbReference>
<keyword evidence="11" id="KW-0732">Signal</keyword>
<dbReference type="InterPro" id="IPR012341">
    <property type="entry name" value="6hp_glycosidase-like_sf"/>
</dbReference>
<dbReference type="AlphaFoldDB" id="A0A2B7Z3W9"/>
<keyword evidence="9" id="KW-0326">Glycosidase</keyword>
<dbReference type="Proteomes" id="UP000224634">
    <property type="component" value="Unassembled WGS sequence"/>
</dbReference>
<gene>
    <name evidence="12" type="ORF">AJ80_00540</name>
</gene>
<dbReference type="InterPro" id="IPR001382">
    <property type="entry name" value="Glyco_hydro_47"/>
</dbReference>
<feature type="binding site" evidence="7">
    <location>
        <position position="608"/>
    </location>
    <ligand>
        <name>Ca(2+)</name>
        <dbReference type="ChEBI" id="CHEBI:29108"/>
    </ligand>
</feature>
<feature type="active site" description="Proton donor" evidence="6">
    <location>
        <position position="202"/>
    </location>
</feature>
<dbReference type="OrthoDB" id="8118055at2759"/>
<evidence type="ECO:0000256" key="8">
    <source>
        <dbReference type="PIRSR" id="PIRSR601382-3"/>
    </source>
</evidence>
<dbReference type="GO" id="GO:0005509">
    <property type="term" value="F:calcium ion binding"/>
    <property type="evidence" value="ECO:0007669"/>
    <property type="project" value="InterPro"/>
</dbReference>
<evidence type="ECO:0000256" key="11">
    <source>
        <dbReference type="SAM" id="SignalP"/>
    </source>
</evidence>
<evidence type="ECO:0000256" key="6">
    <source>
        <dbReference type="PIRSR" id="PIRSR601382-1"/>
    </source>
</evidence>
<evidence type="ECO:0000256" key="2">
    <source>
        <dbReference type="ARBA" id="ARBA00004922"/>
    </source>
</evidence>
<keyword evidence="13" id="KW-1185">Reference proteome</keyword>
<dbReference type="Gene3D" id="1.50.10.10">
    <property type="match status" value="1"/>
</dbReference>
<evidence type="ECO:0000313" key="13">
    <source>
        <dbReference type="Proteomes" id="UP000224634"/>
    </source>
</evidence>
<dbReference type="GO" id="GO:0005975">
    <property type="term" value="P:carbohydrate metabolic process"/>
    <property type="evidence" value="ECO:0007669"/>
    <property type="project" value="InterPro"/>
</dbReference>
<sequence length="621" mass="69954">MFTKRYRIVALVLTLCVFFLINRQLQASSSSRSRLILDDPLGTEEEKPQQHPRPANNNNNNNNNHNKNNGEPFNWANVPQRYPISSTIPIPKTNPKSIPTIQHRFREESDEARRVRIARLEAVKSNFTHAWGGYKQHAWLKDEVAPLSGKAYSAFGGWAATLVDSLDTLWIMGLRDEFEEAVEAVNYIDFTHCSLKTINVFETTIRYLGGLLGAYDISGAKYPSLLNKATELGQMLYAAFDTPNRMPITRWDVKDAMVGEGQEEAGDTALVAELGSLTLEFTRLTQLTGDPKYFDAVQRVMDVFAEQQSKTKLPGLWPIAVNAKTLNFGAYGGFTIGGMVDSLYEYLPKQYLLLGGGSQQYRKMYQDALVAMKRNIFFRPMTKGGEDILLPGDVDSNGQTHVSLLETKPRAQHLSCFSGGMVGLAAKAFNTPTDMDTAAKLVEGCLWAYESSNMGFMPEIMHTVRCDDRDDCSWDEAEWLRQVDEAYSSTSAASSAIEKAKIHNLSPGVTKIDDPKYGLRPEAIESIFLLYRLTGNPALPHRAWAIFQNTIKYTITDIGHAELQDCTDTRMEKMDRMESFWLAETLKYFYLMFEEPGVVSLDEFVLNTEAHPLRWRGVVED</sequence>
<feature type="chain" id="PRO_5012812457" description="alpha-1,2-Mannosidase" evidence="11">
    <location>
        <begin position="28"/>
        <end position="621"/>
    </location>
</feature>
<evidence type="ECO:0000256" key="4">
    <source>
        <dbReference type="ARBA" id="ARBA00022801"/>
    </source>
</evidence>
<name>A0A2B7Z3W9_POLH7</name>
<dbReference type="EC" id="3.2.1.-" evidence="9"/>
<evidence type="ECO:0000256" key="9">
    <source>
        <dbReference type="RuleBase" id="RU361193"/>
    </source>
</evidence>
<evidence type="ECO:0000256" key="7">
    <source>
        <dbReference type="PIRSR" id="PIRSR601382-2"/>
    </source>
</evidence>
<dbReference type="FunFam" id="1.50.10.10:FF:000037">
    <property type="entry name" value="alpha-1,2-Mannosidase"/>
    <property type="match status" value="1"/>
</dbReference>
<dbReference type="PANTHER" id="PTHR11742:SF49">
    <property type="entry name" value="ALPHA-1,2-MANNOSIDASE"/>
    <property type="match status" value="1"/>
</dbReference>